<dbReference type="SUPFAM" id="SSF55804">
    <property type="entry name" value="Phoshotransferase/anion transport protein"/>
    <property type="match status" value="1"/>
</dbReference>
<dbReference type="PANTHER" id="PTHR47738:SF1">
    <property type="entry name" value="NITROGEN REGULATORY PROTEIN"/>
    <property type="match status" value="1"/>
</dbReference>
<dbReference type="Pfam" id="PF00359">
    <property type="entry name" value="PTS_EIIA_2"/>
    <property type="match status" value="1"/>
</dbReference>
<keyword evidence="3" id="KW-0762">Sugar transport</keyword>
<dbReference type="GO" id="GO:0009401">
    <property type="term" value="P:phosphoenolpyruvate-dependent sugar phosphotransferase system"/>
    <property type="evidence" value="ECO:0007669"/>
    <property type="project" value="UniProtKB-KW"/>
</dbReference>
<proteinExistence type="predicted"/>
<dbReference type="InterPro" id="IPR004715">
    <property type="entry name" value="PTS_IIA_fruc"/>
</dbReference>
<dbReference type="OrthoDB" id="95460at2"/>
<dbReference type="GO" id="GO:0016020">
    <property type="term" value="C:membrane"/>
    <property type="evidence" value="ECO:0007669"/>
    <property type="project" value="InterPro"/>
</dbReference>
<dbReference type="GO" id="GO:0030295">
    <property type="term" value="F:protein kinase activator activity"/>
    <property type="evidence" value="ECO:0007669"/>
    <property type="project" value="TreeGrafter"/>
</dbReference>
<dbReference type="CDD" id="cd00211">
    <property type="entry name" value="PTS_IIA_fru"/>
    <property type="match status" value="1"/>
</dbReference>
<protein>
    <submittedName>
        <fullName evidence="7">PTS fructose transporter subunit IIA</fullName>
    </submittedName>
</protein>
<dbReference type="GO" id="GO:0008982">
    <property type="term" value="F:protein-N(PI)-phosphohistidine-sugar phosphotransferase activity"/>
    <property type="evidence" value="ECO:0007669"/>
    <property type="project" value="InterPro"/>
</dbReference>
<evidence type="ECO:0000256" key="3">
    <source>
        <dbReference type="ARBA" id="ARBA00022597"/>
    </source>
</evidence>
<dbReference type="EMBL" id="LOJF01000001">
    <property type="protein sequence ID" value="KUH59235.1"/>
    <property type="molecule type" value="Genomic_DNA"/>
</dbReference>
<dbReference type="PROSITE" id="PS51094">
    <property type="entry name" value="PTS_EIIA_TYPE_2"/>
    <property type="match status" value="1"/>
</dbReference>
<evidence type="ECO:0000256" key="5">
    <source>
        <dbReference type="ARBA" id="ARBA00022683"/>
    </source>
</evidence>
<dbReference type="Proteomes" id="UP000054078">
    <property type="component" value="Unassembled WGS sequence"/>
</dbReference>
<name>A0A100YX13_TRASO</name>
<dbReference type="PANTHER" id="PTHR47738">
    <property type="entry name" value="PTS SYSTEM FRUCTOSE-LIKE EIIA COMPONENT-RELATED"/>
    <property type="match status" value="1"/>
</dbReference>
<evidence type="ECO:0000313" key="7">
    <source>
        <dbReference type="EMBL" id="KUH59235.1"/>
    </source>
</evidence>
<reference evidence="7 8" key="1">
    <citation type="submission" date="2015-12" db="EMBL/GenBank/DDBJ databases">
        <title>Draft Genome Sequence of Olsenella scatoligenes SK9K4T; a Producer of 3-Methylindole- (skatole) and 4-Methylphenol- (p-cresol) Isolated from Pig Feces.</title>
        <authorList>
            <person name="Li X."/>
            <person name="Borg B."/>
            <person name="Canibe N."/>
        </authorList>
    </citation>
    <scope>NUCLEOTIDE SEQUENCE [LARGE SCALE GENOMIC DNA]</scope>
    <source>
        <strain evidence="7 8">SK9K4</strain>
    </source>
</reference>
<gene>
    <name evidence="7" type="ORF">AUL39_02575</name>
</gene>
<sequence>MSEFVPASHVYVDNPASTVDEVLRFLSQTAVSYGVANDADKVFEAFKAREAEGTTGMMGGFAIPHAKTAEVSTPTVIVVKFSGEVEWATMDSKPVRCAIALLIPDDGTQTEQLRLLSKVAVLLMDADFREKVLASADSQEIAGLINSGLES</sequence>
<keyword evidence="1" id="KW-0813">Transport</keyword>
<dbReference type="RefSeq" id="WP_059053307.1">
    <property type="nucleotide sequence ID" value="NZ_LOJF01000001.1"/>
</dbReference>
<dbReference type="InterPro" id="IPR016152">
    <property type="entry name" value="PTrfase/Anion_transptr"/>
</dbReference>
<dbReference type="InterPro" id="IPR051541">
    <property type="entry name" value="PTS_SugarTrans_NitroReg"/>
</dbReference>
<keyword evidence="8" id="KW-1185">Reference proteome</keyword>
<comment type="caution">
    <text evidence="7">The sequence shown here is derived from an EMBL/GenBank/DDBJ whole genome shotgun (WGS) entry which is preliminary data.</text>
</comment>
<accession>A0A100YX13</accession>
<evidence type="ECO:0000259" key="6">
    <source>
        <dbReference type="PROSITE" id="PS51094"/>
    </source>
</evidence>
<dbReference type="AlphaFoldDB" id="A0A100YX13"/>
<evidence type="ECO:0000256" key="2">
    <source>
        <dbReference type="ARBA" id="ARBA00022553"/>
    </source>
</evidence>
<dbReference type="NCBIfam" id="TIGR00848">
    <property type="entry name" value="fruA"/>
    <property type="match status" value="1"/>
</dbReference>
<dbReference type="InterPro" id="IPR002178">
    <property type="entry name" value="PTS_EIIA_type-2_dom"/>
</dbReference>
<keyword evidence="4" id="KW-0808">Transferase</keyword>
<evidence type="ECO:0000313" key="8">
    <source>
        <dbReference type="Proteomes" id="UP000054078"/>
    </source>
</evidence>
<keyword evidence="5" id="KW-0598">Phosphotransferase system</keyword>
<feature type="domain" description="PTS EIIA type-2" evidence="6">
    <location>
        <begin position="3"/>
        <end position="148"/>
    </location>
</feature>
<dbReference type="Gene3D" id="3.40.930.10">
    <property type="entry name" value="Mannitol-specific EII, Chain A"/>
    <property type="match status" value="1"/>
</dbReference>
<dbReference type="STRING" id="1299998.AUL39_02575"/>
<keyword evidence="2" id="KW-0597">Phosphoprotein</keyword>
<evidence type="ECO:0000256" key="4">
    <source>
        <dbReference type="ARBA" id="ARBA00022679"/>
    </source>
</evidence>
<evidence type="ECO:0000256" key="1">
    <source>
        <dbReference type="ARBA" id="ARBA00022448"/>
    </source>
</evidence>
<organism evidence="7 8">
    <name type="scientific">Tractidigestivibacter scatoligenes</name>
    <name type="common">Olsenella scatoligenes</name>
    <dbReference type="NCBI Taxonomy" id="1299998"/>
    <lineage>
        <taxon>Bacteria</taxon>
        <taxon>Bacillati</taxon>
        <taxon>Actinomycetota</taxon>
        <taxon>Coriobacteriia</taxon>
        <taxon>Coriobacteriales</taxon>
        <taxon>Atopobiaceae</taxon>
        <taxon>Tractidigestivibacter</taxon>
    </lineage>
</organism>